<evidence type="ECO:0000313" key="4">
    <source>
        <dbReference type="Proteomes" id="UP000295506"/>
    </source>
</evidence>
<dbReference type="Proteomes" id="UP000055611">
    <property type="component" value="Chromosome"/>
</dbReference>
<reference evidence="2 4" key="2">
    <citation type="submission" date="2019-03" db="EMBL/GenBank/DDBJ databases">
        <title>Genomic Encyclopedia of Type Strains, Phase IV (KMG-IV): sequencing the most valuable type-strain genomes for metagenomic binning, comparative biology and taxonomic classification.</title>
        <authorList>
            <person name="Goeker M."/>
        </authorList>
    </citation>
    <scope>NUCLEOTIDE SEQUENCE [LARGE SCALE GENOMIC DNA]</scope>
    <source>
        <strain evidence="2 4">DSM 101483</strain>
    </source>
</reference>
<dbReference type="EMBL" id="CP014206">
    <property type="protein sequence ID" value="AMK11636.1"/>
    <property type="molecule type" value="Genomic_DNA"/>
</dbReference>
<dbReference type="KEGG" id="dej:AWY79_11165"/>
<dbReference type="AlphaFoldDB" id="A0A126QPE4"/>
<dbReference type="OrthoDB" id="5465033at2"/>
<evidence type="ECO:0000313" key="2">
    <source>
        <dbReference type="EMBL" id="TDT90045.1"/>
    </source>
</evidence>
<sequence length="127" mass="14320">MTYSQIFTVKDGYLLCITDGEVLDSESFIRWGLALVAKAQETRASKVLVDNRTFKLRLTPLDVITFADHMEKIGGNRLGLRLAVISCVQNLDVSRLVETALVNRSASYKSFLNQKEAQEWLLGQPRN</sequence>
<keyword evidence="3" id="KW-1185">Reference proteome</keyword>
<evidence type="ECO:0000313" key="1">
    <source>
        <dbReference type="EMBL" id="AMK11636.1"/>
    </source>
</evidence>
<evidence type="ECO:0008006" key="5">
    <source>
        <dbReference type="Google" id="ProtNLM"/>
    </source>
</evidence>
<proteinExistence type="predicted"/>
<reference evidence="1 3" key="1">
    <citation type="journal article" date="2016" name="Front. Microbiol.">
        <title>Genome Sequence of the Piezophilic, Mesophilic Sulfate-Reducing Bacterium Desulfovibrio indicus J2T.</title>
        <authorList>
            <person name="Cao J."/>
            <person name="Maignien L."/>
            <person name="Shao Z."/>
            <person name="Alain K."/>
            <person name="Jebbar M."/>
        </authorList>
    </citation>
    <scope>NUCLEOTIDE SEQUENCE [LARGE SCALE GENOMIC DNA]</scope>
    <source>
        <strain evidence="1 3">J2</strain>
    </source>
</reference>
<organism evidence="2 4">
    <name type="scientific">Pseudodesulfovibrio indicus</name>
    <dbReference type="NCBI Taxonomy" id="1716143"/>
    <lineage>
        <taxon>Bacteria</taxon>
        <taxon>Pseudomonadati</taxon>
        <taxon>Thermodesulfobacteriota</taxon>
        <taxon>Desulfovibrionia</taxon>
        <taxon>Desulfovibrionales</taxon>
        <taxon>Desulfovibrionaceae</taxon>
    </lineage>
</organism>
<dbReference type="EMBL" id="SOBK01000003">
    <property type="protein sequence ID" value="TDT90045.1"/>
    <property type="molecule type" value="Genomic_DNA"/>
</dbReference>
<evidence type="ECO:0000313" key="3">
    <source>
        <dbReference type="Proteomes" id="UP000055611"/>
    </source>
</evidence>
<name>A0A126QPE4_9BACT</name>
<protein>
    <recommendedName>
        <fullName evidence="5">STAS/SEC14 domain-containing protein</fullName>
    </recommendedName>
</protein>
<gene>
    <name evidence="1" type="ORF">AWY79_11165</name>
    <name evidence="2" type="ORF">EDC59_103349</name>
</gene>
<accession>A0A126QPE4</accession>
<dbReference type="Proteomes" id="UP000295506">
    <property type="component" value="Unassembled WGS sequence"/>
</dbReference>
<dbReference type="RefSeq" id="WP_066803721.1">
    <property type="nucleotide sequence ID" value="NZ_CP014206.1"/>
</dbReference>